<dbReference type="AlphaFoldDB" id="A0AAU9JBS3"/>
<keyword evidence="2" id="KW-0285">Flavoprotein</keyword>
<evidence type="ECO:0000256" key="2">
    <source>
        <dbReference type="ARBA" id="ARBA00022630"/>
    </source>
</evidence>
<sequence length="513" mass="58315">MKKAVFFLGISAGSAFSVLNWEFSIPNPVGPPYQELPKLPYESHPNSHFISKIPKKIGIIGGGLAGLVTAKILKTQGYEIEILEKQSTPGGVWSENYDEAGLQFAFRSYYLPDDPIKNAPMLPKLDYLQHWINEDIIKKFNLLPLLHCDANVTSIRQNEDESWQVNLSDGKSINYDFLVLCAGLYNLPNIPKIKGEESFKGKIIHSSKFINAKKLCEGKNVVVIGGLRSAYDISNIAAKNGGKVINIQRRVHWTKPYGKKFFGINIEKLLFTRFGQLFLMPVDDGFWLYNYCKPLVNWFYKQVEKKFKEDLPEFLHPDLSYASSRSVDINIRDEEIIKKYISGEIKHVKGTVNEITPDGVIVGDNHYKADLIVYATGFQFSTFGIEQEEDGTWMYRHTIIPGKKNLAVIGMFRNVGACLGFSIQACWLAEVLRGKVALPGNEEMKNDIAKRKKIVRKFIRPCNNLNTVAGGIFSYDPFMRDMGLQIRRQKTLFKHYFGFLDVADYKAVITHRV</sequence>
<name>A0AAU9JBS3_9CILI</name>
<dbReference type="SUPFAM" id="SSF51905">
    <property type="entry name" value="FAD/NAD(P)-binding domain"/>
    <property type="match status" value="2"/>
</dbReference>
<dbReference type="GO" id="GO:0050661">
    <property type="term" value="F:NADP binding"/>
    <property type="evidence" value="ECO:0007669"/>
    <property type="project" value="InterPro"/>
</dbReference>
<feature type="signal peptide" evidence="5">
    <location>
        <begin position="1"/>
        <end position="15"/>
    </location>
</feature>
<evidence type="ECO:0000256" key="1">
    <source>
        <dbReference type="ARBA" id="ARBA00009183"/>
    </source>
</evidence>
<evidence type="ECO:0000313" key="7">
    <source>
        <dbReference type="Proteomes" id="UP001162131"/>
    </source>
</evidence>
<dbReference type="Gene3D" id="3.50.50.60">
    <property type="entry name" value="FAD/NAD(P)-binding domain"/>
    <property type="match status" value="2"/>
</dbReference>
<comment type="caution">
    <text evidence="6">The sequence shown here is derived from an EMBL/GenBank/DDBJ whole genome shotgun (WGS) entry which is preliminary data.</text>
</comment>
<evidence type="ECO:0000256" key="3">
    <source>
        <dbReference type="ARBA" id="ARBA00022827"/>
    </source>
</evidence>
<evidence type="ECO:0000313" key="6">
    <source>
        <dbReference type="EMBL" id="CAG9319153.1"/>
    </source>
</evidence>
<dbReference type="Proteomes" id="UP001162131">
    <property type="component" value="Unassembled WGS sequence"/>
</dbReference>
<evidence type="ECO:0000256" key="5">
    <source>
        <dbReference type="SAM" id="SignalP"/>
    </source>
</evidence>
<dbReference type="EMBL" id="CAJZBQ010000022">
    <property type="protein sequence ID" value="CAG9319153.1"/>
    <property type="molecule type" value="Genomic_DNA"/>
</dbReference>
<keyword evidence="3" id="KW-0274">FAD</keyword>
<dbReference type="PANTHER" id="PTHR23023">
    <property type="entry name" value="DIMETHYLANILINE MONOOXYGENASE"/>
    <property type="match status" value="1"/>
</dbReference>
<dbReference type="InterPro" id="IPR020946">
    <property type="entry name" value="Flavin_mOase-like"/>
</dbReference>
<feature type="chain" id="PRO_5043560787" description="Flavin-containing monooxygenase" evidence="5">
    <location>
        <begin position="16"/>
        <end position="513"/>
    </location>
</feature>
<accession>A0AAU9JBS3</accession>
<reference evidence="6" key="1">
    <citation type="submission" date="2021-09" db="EMBL/GenBank/DDBJ databases">
        <authorList>
            <consortium name="AG Swart"/>
            <person name="Singh M."/>
            <person name="Singh A."/>
            <person name="Seah K."/>
            <person name="Emmerich C."/>
        </authorList>
    </citation>
    <scope>NUCLEOTIDE SEQUENCE</scope>
    <source>
        <strain evidence="6">ATCC30299</strain>
    </source>
</reference>
<keyword evidence="5" id="KW-0732">Signal</keyword>
<keyword evidence="7" id="KW-1185">Reference proteome</keyword>
<dbReference type="InterPro" id="IPR050346">
    <property type="entry name" value="FMO-like"/>
</dbReference>
<dbReference type="GO" id="GO:0004499">
    <property type="term" value="F:N,N-dimethylaniline monooxygenase activity"/>
    <property type="evidence" value="ECO:0007669"/>
    <property type="project" value="InterPro"/>
</dbReference>
<organism evidence="6 7">
    <name type="scientific">Blepharisma stoltei</name>
    <dbReference type="NCBI Taxonomy" id="1481888"/>
    <lineage>
        <taxon>Eukaryota</taxon>
        <taxon>Sar</taxon>
        <taxon>Alveolata</taxon>
        <taxon>Ciliophora</taxon>
        <taxon>Postciliodesmatophora</taxon>
        <taxon>Heterotrichea</taxon>
        <taxon>Heterotrichida</taxon>
        <taxon>Blepharismidae</taxon>
        <taxon>Blepharisma</taxon>
    </lineage>
</organism>
<dbReference type="GO" id="GO:0050660">
    <property type="term" value="F:flavin adenine dinucleotide binding"/>
    <property type="evidence" value="ECO:0007669"/>
    <property type="project" value="InterPro"/>
</dbReference>
<keyword evidence="4" id="KW-0560">Oxidoreductase</keyword>
<gene>
    <name evidence="6" type="ORF">BSTOLATCC_MIC23363</name>
</gene>
<dbReference type="InterPro" id="IPR036188">
    <property type="entry name" value="FAD/NAD-bd_sf"/>
</dbReference>
<evidence type="ECO:0008006" key="8">
    <source>
        <dbReference type="Google" id="ProtNLM"/>
    </source>
</evidence>
<proteinExistence type="inferred from homology"/>
<dbReference type="PRINTS" id="PR00419">
    <property type="entry name" value="ADXRDTASE"/>
</dbReference>
<dbReference type="Pfam" id="PF00743">
    <property type="entry name" value="FMO-like"/>
    <property type="match status" value="1"/>
</dbReference>
<evidence type="ECO:0000256" key="4">
    <source>
        <dbReference type="ARBA" id="ARBA00023002"/>
    </source>
</evidence>
<comment type="similarity">
    <text evidence="1">Belongs to the FMO family.</text>
</comment>
<protein>
    <recommendedName>
        <fullName evidence="8">Flavin-containing monooxygenase</fullName>
    </recommendedName>
</protein>